<dbReference type="InterPro" id="IPR011991">
    <property type="entry name" value="ArsR-like_HTH"/>
</dbReference>
<dbReference type="InterPro" id="IPR036388">
    <property type="entry name" value="WH-like_DNA-bd_sf"/>
</dbReference>
<dbReference type="Pfam" id="PF01638">
    <property type="entry name" value="HxlR"/>
    <property type="match status" value="1"/>
</dbReference>
<keyword evidence="1" id="KW-0805">Transcription regulation</keyword>
<proteinExistence type="predicted"/>
<accession>A0AA48GY10</accession>
<evidence type="ECO:0000259" key="4">
    <source>
        <dbReference type="PROSITE" id="PS51118"/>
    </source>
</evidence>
<gene>
    <name evidence="5" type="primary">yvaP</name>
    <name evidence="5" type="ORF">METESE_33320</name>
</gene>
<dbReference type="InterPro" id="IPR002577">
    <property type="entry name" value="HTH_HxlR"/>
</dbReference>
<evidence type="ECO:0000313" key="6">
    <source>
        <dbReference type="Proteomes" id="UP001228113"/>
    </source>
</evidence>
<dbReference type="GO" id="GO:0003677">
    <property type="term" value="F:DNA binding"/>
    <property type="evidence" value="ECO:0007669"/>
    <property type="project" value="UniProtKB-KW"/>
</dbReference>
<keyword evidence="2" id="KW-0238">DNA-binding</keyword>
<evidence type="ECO:0000256" key="3">
    <source>
        <dbReference type="ARBA" id="ARBA00023163"/>
    </source>
</evidence>
<reference evidence="5" key="1">
    <citation type="journal article" date="2023" name="Int. J. Syst. Evol. Microbiol.">
        <title>Mesoterricola silvestris gen. nov., sp. nov., Mesoterricola sediminis sp. nov., Geothrix oryzae sp. nov., Geothrix edaphica sp. nov., Geothrix rubra sp. nov., and Geothrix limicola sp. nov., six novel members of Acidobacteriota isolated from soils.</title>
        <authorList>
            <person name="Itoh H."/>
            <person name="Sugisawa Y."/>
            <person name="Mise K."/>
            <person name="Xu Z."/>
            <person name="Kuniyasu M."/>
            <person name="Ushijima N."/>
            <person name="Kawano K."/>
            <person name="Kobayashi E."/>
            <person name="Shiratori Y."/>
            <person name="Masuda Y."/>
            <person name="Senoo K."/>
        </authorList>
    </citation>
    <scope>NUCLEOTIDE SEQUENCE</scope>
    <source>
        <strain evidence="5">W786</strain>
    </source>
</reference>
<evidence type="ECO:0000256" key="2">
    <source>
        <dbReference type="ARBA" id="ARBA00023125"/>
    </source>
</evidence>
<evidence type="ECO:0000313" key="5">
    <source>
        <dbReference type="EMBL" id="BDU78374.1"/>
    </source>
</evidence>
<feature type="domain" description="HTH hxlR-type" evidence="4">
    <location>
        <begin position="9"/>
        <end position="108"/>
    </location>
</feature>
<dbReference type="KEGG" id="msea:METESE_33320"/>
<dbReference type="GO" id="GO:0006355">
    <property type="term" value="P:regulation of DNA-templated transcription"/>
    <property type="evidence" value="ECO:0007669"/>
    <property type="project" value="UniProtKB-ARBA"/>
</dbReference>
<dbReference type="PROSITE" id="PS51118">
    <property type="entry name" value="HTH_HXLR"/>
    <property type="match status" value="1"/>
</dbReference>
<name>A0AA48GY10_9BACT</name>
<dbReference type="SUPFAM" id="SSF46785">
    <property type="entry name" value="Winged helix' DNA-binding domain"/>
    <property type="match status" value="1"/>
</dbReference>
<evidence type="ECO:0000256" key="1">
    <source>
        <dbReference type="ARBA" id="ARBA00023015"/>
    </source>
</evidence>
<dbReference type="Proteomes" id="UP001228113">
    <property type="component" value="Chromosome"/>
</dbReference>
<keyword evidence="6" id="KW-1185">Reference proteome</keyword>
<dbReference type="PANTHER" id="PTHR33204">
    <property type="entry name" value="TRANSCRIPTIONAL REGULATOR, MARR FAMILY"/>
    <property type="match status" value="1"/>
</dbReference>
<sequence>MHPSESAECTRFRLAIDLLAKPWSGQILWILQGGPLRFNELATQVEGIGEKVLSARLKELECQGLLVRRVLPTTPVRVEYELTEAGRGFRTVVEAVTRWGEQIHACRQD</sequence>
<dbReference type="Gene3D" id="1.10.10.10">
    <property type="entry name" value="Winged helix-like DNA-binding domain superfamily/Winged helix DNA-binding domain"/>
    <property type="match status" value="1"/>
</dbReference>
<protein>
    <submittedName>
        <fullName evidence="5">HTH-type transcriptional regulator YvaP</fullName>
    </submittedName>
</protein>
<keyword evidence="3" id="KW-0804">Transcription</keyword>
<dbReference type="PANTHER" id="PTHR33204:SF37">
    <property type="entry name" value="HTH-TYPE TRANSCRIPTIONAL REGULATOR YODB"/>
    <property type="match status" value="1"/>
</dbReference>
<dbReference type="InterPro" id="IPR036390">
    <property type="entry name" value="WH_DNA-bd_sf"/>
</dbReference>
<dbReference type="RefSeq" id="WP_243329140.1">
    <property type="nucleotide sequence ID" value="NZ_AP027081.1"/>
</dbReference>
<dbReference type="EMBL" id="AP027081">
    <property type="protein sequence ID" value="BDU78374.1"/>
    <property type="molecule type" value="Genomic_DNA"/>
</dbReference>
<organism evidence="5 6">
    <name type="scientific">Mesoterricola sediminis</name>
    <dbReference type="NCBI Taxonomy" id="2927980"/>
    <lineage>
        <taxon>Bacteria</taxon>
        <taxon>Pseudomonadati</taxon>
        <taxon>Acidobacteriota</taxon>
        <taxon>Holophagae</taxon>
        <taxon>Holophagales</taxon>
        <taxon>Holophagaceae</taxon>
        <taxon>Mesoterricola</taxon>
    </lineage>
</organism>
<dbReference type="AlphaFoldDB" id="A0AA48GY10"/>
<dbReference type="CDD" id="cd00090">
    <property type="entry name" value="HTH_ARSR"/>
    <property type="match status" value="1"/>
</dbReference>